<dbReference type="InterPro" id="IPR023201">
    <property type="entry name" value="SecY_dom_sf"/>
</dbReference>
<feature type="transmembrane region" description="Helical" evidence="10">
    <location>
        <begin position="362"/>
        <end position="384"/>
    </location>
</feature>
<organism evidence="14 15">
    <name type="scientific">Phocicoccus pinnipedialis</name>
    <dbReference type="NCBI Taxonomy" id="110845"/>
    <lineage>
        <taxon>Bacteria</taxon>
        <taxon>Bacillati</taxon>
        <taxon>Bacillota</taxon>
        <taxon>Bacilli</taxon>
        <taxon>Bacillales</taxon>
        <taxon>Salinicoccaceae</taxon>
        <taxon>Phocicoccus</taxon>
    </lineage>
</organism>
<dbReference type="PROSITE" id="PS00756">
    <property type="entry name" value="SECY_2"/>
    <property type="match status" value="1"/>
</dbReference>
<dbReference type="PROSITE" id="PS00755">
    <property type="entry name" value="SECY_1"/>
    <property type="match status" value="1"/>
</dbReference>
<dbReference type="GO" id="GO:0065002">
    <property type="term" value="P:intracellular protein transmembrane transport"/>
    <property type="evidence" value="ECO:0007669"/>
    <property type="project" value="UniProtKB-UniRule"/>
</dbReference>
<dbReference type="Pfam" id="PF00344">
    <property type="entry name" value="SecY"/>
    <property type="match status" value="1"/>
</dbReference>
<dbReference type="Gene3D" id="1.10.3370.10">
    <property type="entry name" value="SecY subunit domain"/>
    <property type="match status" value="1"/>
</dbReference>
<evidence type="ECO:0000256" key="10">
    <source>
        <dbReference type="HAMAP-Rule" id="MF_01465"/>
    </source>
</evidence>
<reference evidence="14 15" key="1">
    <citation type="submission" date="2020-07" db="EMBL/GenBank/DDBJ databases">
        <authorList>
            <person name="Criscuolo A."/>
        </authorList>
    </citation>
    <scope>NUCLEOTIDE SEQUENCE [LARGE SCALE GENOMIC DNA]</scope>
    <source>
        <strain evidence="14">CIP107946</strain>
    </source>
</reference>
<evidence type="ECO:0000256" key="13">
    <source>
        <dbReference type="RuleBase" id="RU004349"/>
    </source>
</evidence>
<evidence type="ECO:0000256" key="4">
    <source>
        <dbReference type="ARBA" id="ARBA00022692"/>
    </source>
</evidence>
<dbReference type="PIRSF" id="PIRSF004557">
    <property type="entry name" value="SecY"/>
    <property type="match status" value="1"/>
</dbReference>
<dbReference type="FunFam" id="1.10.3370.10:FF:000001">
    <property type="entry name" value="Preprotein translocase subunit SecY"/>
    <property type="match status" value="1"/>
</dbReference>
<keyword evidence="7 10" id="KW-0811">Translocation</keyword>
<gene>
    <name evidence="10 14" type="primary">secY</name>
    <name evidence="14" type="ORF">JEOPIN946_00553</name>
</gene>
<dbReference type="Proteomes" id="UP000588186">
    <property type="component" value="Unassembled WGS sequence"/>
</dbReference>
<dbReference type="HAMAP" id="MF_01465">
    <property type="entry name" value="SecY"/>
    <property type="match status" value="1"/>
</dbReference>
<comment type="subunit">
    <text evidence="10">Component of the Sec protein translocase complex. Heterotrimer consisting of SecY, SecE and SecG subunits. The heterotrimers can form oligomers, although 1 heterotrimer is thought to be able to translocate proteins. Interacts with the ribosome. Interacts with SecDF, and other proteins may be involved. Interacts with SecA.</text>
</comment>
<evidence type="ECO:0000256" key="11">
    <source>
        <dbReference type="RuleBase" id="RU000537"/>
    </source>
</evidence>
<dbReference type="InterPro" id="IPR030659">
    <property type="entry name" value="SecY_CS"/>
</dbReference>
<keyword evidence="5 10" id="KW-0653">Protein transport</keyword>
<evidence type="ECO:0000256" key="6">
    <source>
        <dbReference type="ARBA" id="ARBA00022989"/>
    </source>
</evidence>
<comment type="subcellular location">
    <subcellularLocation>
        <location evidence="10">Cell membrane</location>
        <topology evidence="10">Multi-pass membrane protein</topology>
    </subcellularLocation>
    <subcellularLocation>
        <location evidence="1 12">Membrane</location>
        <topology evidence="1 12">Multi-pass membrane protein</topology>
    </subcellularLocation>
</comment>
<dbReference type="SUPFAM" id="SSF103491">
    <property type="entry name" value="Preprotein translocase SecY subunit"/>
    <property type="match status" value="1"/>
</dbReference>
<evidence type="ECO:0000256" key="1">
    <source>
        <dbReference type="ARBA" id="ARBA00004141"/>
    </source>
</evidence>
<feature type="transmembrane region" description="Helical" evidence="10">
    <location>
        <begin position="67"/>
        <end position="87"/>
    </location>
</feature>
<keyword evidence="6 10" id="KW-1133">Transmembrane helix</keyword>
<keyword evidence="15" id="KW-1185">Reference proteome</keyword>
<evidence type="ECO:0000256" key="5">
    <source>
        <dbReference type="ARBA" id="ARBA00022927"/>
    </source>
</evidence>
<comment type="function">
    <text evidence="10 11">The central subunit of the protein translocation channel SecYEG. Consists of two halves formed by TMs 1-5 and 6-10. These two domains form a lateral gate at the front which open onto the bilayer between TMs 2 and 7, and are clamped together by SecE at the back. The channel is closed by both a pore ring composed of hydrophobic SecY resides and a short helix (helix 2A) on the extracellular side of the membrane which forms a plug. The plug probably moves laterally to allow the channel to open. The ring and the pore may move independently.</text>
</comment>
<dbReference type="AlphaFoldDB" id="A0A6V7R641"/>
<feature type="transmembrane region" description="Helical" evidence="10">
    <location>
        <begin position="390"/>
        <end position="409"/>
    </location>
</feature>
<evidence type="ECO:0000256" key="2">
    <source>
        <dbReference type="ARBA" id="ARBA00005751"/>
    </source>
</evidence>
<feature type="transmembrane region" description="Helical" evidence="10">
    <location>
        <begin position="178"/>
        <end position="200"/>
    </location>
</feature>
<dbReference type="EMBL" id="CAJEWB010000005">
    <property type="protein sequence ID" value="CAD2072524.1"/>
    <property type="molecule type" value="Genomic_DNA"/>
</dbReference>
<evidence type="ECO:0000313" key="15">
    <source>
        <dbReference type="Proteomes" id="UP000588186"/>
    </source>
</evidence>
<dbReference type="RefSeq" id="WP_186076647.1">
    <property type="nucleotide sequence ID" value="NZ_CAJEWB010000005.1"/>
</dbReference>
<dbReference type="InterPro" id="IPR002208">
    <property type="entry name" value="SecY/SEC61-alpha"/>
</dbReference>
<feature type="transmembrane region" description="Helical" evidence="10">
    <location>
        <begin position="212"/>
        <end position="234"/>
    </location>
</feature>
<evidence type="ECO:0000256" key="3">
    <source>
        <dbReference type="ARBA" id="ARBA00022448"/>
    </source>
</evidence>
<feature type="transmembrane region" description="Helical" evidence="10">
    <location>
        <begin position="145"/>
        <end position="166"/>
    </location>
</feature>
<feature type="transmembrane region" description="Helical" evidence="10">
    <location>
        <begin position="115"/>
        <end position="133"/>
    </location>
</feature>
<evidence type="ECO:0000256" key="8">
    <source>
        <dbReference type="ARBA" id="ARBA00023136"/>
    </source>
</evidence>
<feature type="transmembrane region" description="Helical" evidence="10">
    <location>
        <begin position="18"/>
        <end position="36"/>
    </location>
</feature>
<accession>A0A6V7R641</accession>
<keyword evidence="4 10" id="KW-0812">Transmembrane</keyword>
<comment type="similarity">
    <text evidence="2 10 13">Belongs to the SecY/SEC61-alpha family.</text>
</comment>
<dbReference type="PANTHER" id="PTHR10906">
    <property type="entry name" value="SECY/SEC61-ALPHA FAMILY MEMBER"/>
    <property type="match status" value="1"/>
</dbReference>
<feature type="transmembrane region" description="Helical" evidence="10">
    <location>
        <begin position="311"/>
        <end position="328"/>
    </location>
</feature>
<evidence type="ECO:0000256" key="7">
    <source>
        <dbReference type="ARBA" id="ARBA00023010"/>
    </source>
</evidence>
<feature type="transmembrane region" description="Helical" evidence="10">
    <location>
        <begin position="270"/>
        <end position="291"/>
    </location>
</feature>
<keyword evidence="8 10" id="KW-0472">Membrane</keyword>
<name>A0A6V7R641_9BACL</name>
<dbReference type="NCBIfam" id="TIGR00967">
    <property type="entry name" value="3a0501s007"/>
    <property type="match status" value="1"/>
</dbReference>
<dbReference type="GO" id="GO:0006605">
    <property type="term" value="P:protein targeting"/>
    <property type="evidence" value="ECO:0007669"/>
    <property type="project" value="UniProtKB-UniRule"/>
</dbReference>
<keyword evidence="3 10" id="KW-0813">Transport</keyword>
<sequence length="435" mass="48004">MISSVSNFFKIKEIRAKILFTLAMLVVFKVGTYIPVPGVDPGVFNAQEQGGVLDLMNTFGGGALKNFSIFAMGIMPYITASIVVQLLQMDVVPKFAEWARQGEVGRRKLAQFTRYFTIILAFIQSIGMSFAFNKMFGGGLITNNAITSYLLIALVLTAGTAFLMWLGEEITEKGVGNGISIIIFAGILASLPSALVQYYQQQFGMATDTTMAVLKTAILIIALLLLTAFAIYVLQAIRKIPIQYARGTGRQQMLAPQATFLPLKVNPAGVIPVIFAMAFLMLPQSLSLFFQDQAWATKLADMANPVSNVGMIVYLVLIILFTYFYSFVQVNPEKMSDNLKEQGSYIPGIRPGKNTQNYITSVLYRLLFVGSLFLAFISILPLLVTRFMDLPQSIQVGGTSLLIVIGVALETMKQLEAQASQQEYRGFRRHKHGRK</sequence>
<dbReference type="PRINTS" id="PR00303">
    <property type="entry name" value="SECYTRNLCASE"/>
</dbReference>
<keyword evidence="10" id="KW-1003">Cell membrane</keyword>
<protein>
    <recommendedName>
        <fullName evidence="9 10">Protein translocase subunit SecY</fullName>
    </recommendedName>
</protein>
<dbReference type="GO" id="GO:0043952">
    <property type="term" value="P:protein transport by the Sec complex"/>
    <property type="evidence" value="ECO:0007669"/>
    <property type="project" value="UniProtKB-UniRule"/>
</dbReference>
<comment type="caution">
    <text evidence="14">The sequence shown here is derived from an EMBL/GenBank/DDBJ whole genome shotgun (WGS) entry which is preliminary data.</text>
</comment>
<evidence type="ECO:0000256" key="12">
    <source>
        <dbReference type="RuleBase" id="RU003484"/>
    </source>
</evidence>
<dbReference type="InterPro" id="IPR026593">
    <property type="entry name" value="SecY"/>
</dbReference>
<evidence type="ECO:0000256" key="9">
    <source>
        <dbReference type="ARBA" id="ARBA00039733"/>
    </source>
</evidence>
<proteinExistence type="inferred from homology"/>
<evidence type="ECO:0000313" key="14">
    <source>
        <dbReference type="EMBL" id="CAD2072524.1"/>
    </source>
</evidence>
<dbReference type="GO" id="GO:0005886">
    <property type="term" value="C:plasma membrane"/>
    <property type="evidence" value="ECO:0007669"/>
    <property type="project" value="UniProtKB-SubCell"/>
</dbReference>